<feature type="compositionally biased region" description="Polar residues" evidence="1">
    <location>
        <begin position="641"/>
        <end position="650"/>
    </location>
</feature>
<reference evidence="3" key="1">
    <citation type="submission" date="2014-11" db="EMBL/GenBank/DDBJ databases">
        <authorList>
            <person name="Otto D Thomas"/>
            <person name="Naeem Raeece"/>
        </authorList>
    </citation>
    <scope>NUCLEOTIDE SEQUENCE</scope>
</reference>
<gene>
    <name evidence="3" type="ORF">Cvel_24824</name>
</gene>
<dbReference type="AlphaFoldDB" id="A0A0G4H6K3"/>
<accession>A0A0G4H6K3</accession>
<feature type="compositionally biased region" description="Basic and acidic residues" evidence="1">
    <location>
        <begin position="286"/>
        <end position="313"/>
    </location>
</feature>
<dbReference type="EMBL" id="CDMZ01001917">
    <property type="protein sequence ID" value="CEM39250.1"/>
    <property type="molecule type" value="Genomic_DNA"/>
</dbReference>
<dbReference type="PhylomeDB" id="A0A0G4H6K3"/>
<sequence>MSDHGRDKGAHSHHQVFWRRLSQDLFYYHTAKEVRVRNLALGLVKFALMFLAIFCYVVLFQIVYNNESYERSDVRGVVRMQLQRPTENRCNPSKSDCHADFTPLEALPYCDQYHGGAALNEHGEPVEKGECRYTDEYALNPDDSAGIGTFFIPTRVSFLEQSRDCDELTTGCKNVWVNAKEKSPIQFFADIDRFTLLLDHSFSTKEGEVFHSSFAQLLGFWKTSGCEEGEREHETESVGRDEDEEEEKCELISIPCKGKHCDSKDVGDRWRLGHPLTDLQKKAKKPKTEKSHSKQKWRVQEEASASEKEAAHRRLYETDPLSASFSSSAPSSLEAVETLKESKSGLALPHEVQEWFDPIDAQFYGPTAPSIYQIPVGDIISVRRLLSLAGVDLDKNTNVMKESRRSEGVILTITIKYSNMQPMMMLLGKMPYYIYEVKAESAPGYKNSKTVESVDGKSRTIHDYHGIYIQVLQEGTFGEWSWAELLIVSTSILLISELIVFILDFYMEWCTGTRSGEEFEDIRIDRSRVKTVSCLDDKERIALPHEEDLWKLNGKIDKWAEEIAGTKVTSEDWRRTTLKDEDAEEIEYLIERISNPYNSWREAVAILAAEVSQFKKDVQEKLEIAQDHNTGLTAGLEPQSGYEQVGSSPA</sequence>
<evidence type="ECO:0000313" key="3">
    <source>
        <dbReference type="EMBL" id="CEM39250.1"/>
    </source>
</evidence>
<organism evidence="3">
    <name type="scientific">Chromera velia CCMP2878</name>
    <dbReference type="NCBI Taxonomy" id="1169474"/>
    <lineage>
        <taxon>Eukaryota</taxon>
        <taxon>Sar</taxon>
        <taxon>Alveolata</taxon>
        <taxon>Colpodellida</taxon>
        <taxon>Chromeraceae</taxon>
        <taxon>Chromera</taxon>
    </lineage>
</organism>
<feature type="region of interest" description="Disordered" evidence="1">
    <location>
        <begin position="628"/>
        <end position="650"/>
    </location>
</feature>
<protein>
    <submittedName>
        <fullName evidence="3">Uncharacterized protein</fullName>
    </submittedName>
</protein>
<dbReference type="Gene3D" id="1.10.287.940">
    <property type="entry name" value="atp-gated p2x4 ion channel"/>
    <property type="match status" value="1"/>
</dbReference>
<keyword evidence="2" id="KW-0472">Membrane</keyword>
<keyword evidence="2" id="KW-0812">Transmembrane</keyword>
<evidence type="ECO:0000256" key="1">
    <source>
        <dbReference type="SAM" id="MobiDB-lite"/>
    </source>
</evidence>
<dbReference type="VEuPathDB" id="CryptoDB:Cvel_24824"/>
<keyword evidence="2" id="KW-1133">Transmembrane helix</keyword>
<proteinExistence type="predicted"/>
<feature type="transmembrane region" description="Helical" evidence="2">
    <location>
        <begin position="39"/>
        <end position="64"/>
    </location>
</feature>
<name>A0A0G4H6K3_9ALVE</name>
<evidence type="ECO:0000256" key="2">
    <source>
        <dbReference type="SAM" id="Phobius"/>
    </source>
</evidence>
<feature type="region of interest" description="Disordered" evidence="1">
    <location>
        <begin position="275"/>
        <end position="313"/>
    </location>
</feature>